<evidence type="ECO:0000256" key="1">
    <source>
        <dbReference type="SAM" id="MobiDB-lite"/>
    </source>
</evidence>
<gene>
    <name evidence="2" type="ORF">D0T12_00380</name>
</gene>
<comment type="caution">
    <text evidence="2">The sequence shown here is derived from an EMBL/GenBank/DDBJ whole genome shotgun (WGS) entry which is preliminary data.</text>
</comment>
<sequence length="583" mass="64134">MCATVHGRDAARSATREASTSRPGTGALSPRYRGGRPVSGRHLFEIRRGVLQFHRPPDSGELVFLCWPVLVYRVTAPVLRVRHLNIVEKVVLALCRAGVRQPEDIAAKIHQSTELCEHVLRQLRADGRVDQVGAPTDRGVEALVTGRVGEEPEYVVTHVLQDPLTGRLWPRAARDLVFQRVSGVGDGQARLRLDSAGAPRPIAARIVGDGTDLALPRPPSAQEIINAVGAQRKAELARKAEQFTDLRDGRTPSASAVEKDLQAVSTELVLPHGVEVRRVLDTGRPAAEYLLLWLENGSEPGDGPQVRDPFGLDPNPMLRRLLADWNREDPGLADAVAQATDRSFARITEDYRTVREAVGRAAETRLVQRLGNELRRRPGTLKLLLGLEEAAARGGESGVETVAREAFRLYEHLLRRLVAEYPPPERPSWDAGNQTSAWETVKAALKRAAKTLGLDEPHRGGYLGAMTLSRTAILGYPAAYRQTRDIRAVINLDKGFVRDLLPYALIAAADPNSPHRRDHPLRALAGTRPGLLIELDELGRLRNRGSHNTRDATVEDDVEWCRLLALDAARVLVSMPPPPPERT</sequence>
<dbReference type="AlphaFoldDB" id="A0A372GN11"/>
<evidence type="ECO:0000313" key="2">
    <source>
        <dbReference type="EMBL" id="RFS86787.1"/>
    </source>
</evidence>
<evidence type="ECO:0000313" key="3">
    <source>
        <dbReference type="Proteomes" id="UP000262882"/>
    </source>
</evidence>
<reference evidence="2 3" key="1">
    <citation type="submission" date="2018-08" db="EMBL/GenBank/DDBJ databases">
        <title>Actinomadura spongicola sp. nov., isolated from marine sponge Leucetta chagosensis.</title>
        <authorList>
            <person name="Li L."/>
            <person name="Lin H.W."/>
        </authorList>
    </citation>
    <scope>NUCLEOTIDE SEQUENCE [LARGE SCALE GENOMIC DNA]</scope>
    <source>
        <strain evidence="2 3">LHW52907</strain>
    </source>
</reference>
<name>A0A372GN11_9ACTN</name>
<keyword evidence="3" id="KW-1185">Reference proteome</keyword>
<proteinExistence type="predicted"/>
<feature type="compositionally biased region" description="Basic and acidic residues" evidence="1">
    <location>
        <begin position="1"/>
        <end position="15"/>
    </location>
</feature>
<protein>
    <submittedName>
        <fullName evidence="2">Uncharacterized protein</fullName>
    </submittedName>
</protein>
<dbReference type="Proteomes" id="UP000262882">
    <property type="component" value="Unassembled WGS sequence"/>
</dbReference>
<feature type="region of interest" description="Disordered" evidence="1">
    <location>
        <begin position="1"/>
        <end position="34"/>
    </location>
</feature>
<organism evidence="2 3">
    <name type="scientific">Actinomadura spongiicola</name>
    <dbReference type="NCBI Taxonomy" id="2303421"/>
    <lineage>
        <taxon>Bacteria</taxon>
        <taxon>Bacillati</taxon>
        <taxon>Actinomycetota</taxon>
        <taxon>Actinomycetes</taxon>
        <taxon>Streptosporangiales</taxon>
        <taxon>Thermomonosporaceae</taxon>
        <taxon>Actinomadura</taxon>
    </lineage>
</organism>
<dbReference type="EMBL" id="QVNQ01000001">
    <property type="protein sequence ID" value="RFS86787.1"/>
    <property type="molecule type" value="Genomic_DNA"/>
</dbReference>
<accession>A0A372GN11</accession>